<dbReference type="Proteomes" id="UP000198546">
    <property type="component" value="Chromosome i"/>
</dbReference>
<dbReference type="RefSeq" id="WP_090594014.1">
    <property type="nucleotide sequence ID" value="NZ_LT629688.1"/>
</dbReference>
<dbReference type="AlphaFoldDB" id="A0A1G7A5P7"/>
<dbReference type="EMBL" id="LT629688">
    <property type="protein sequence ID" value="SDE09375.1"/>
    <property type="molecule type" value="Genomic_DNA"/>
</dbReference>
<name>A0A1G7A5P7_9ACTN</name>
<evidence type="ECO:0000313" key="2">
    <source>
        <dbReference type="Proteomes" id="UP000198546"/>
    </source>
</evidence>
<evidence type="ECO:0008006" key="3">
    <source>
        <dbReference type="Google" id="ProtNLM"/>
    </source>
</evidence>
<proteinExistence type="predicted"/>
<dbReference type="OrthoDB" id="3819889at2"/>
<dbReference type="InterPro" id="IPR029044">
    <property type="entry name" value="Nucleotide-diphossugar_trans"/>
</dbReference>
<sequence length="248" mass="27546">MRSQLDAQIGAVVVNHNTSAWTELLIRSLFVQNPGFGRLTVYDNASIDDRSAMLDAAAQYGAEIQQSGFDTTTTTNSHGQVLSKFVLDPRNAELDYVLFLDADVCFTRPGTIRTLQEELERTPTTFGAGPRMSWDGETEMAPDLAANPEIYRDRLHPACALVRNTDLFRRVVDEVGLSGATQHLIGQERYLDTFRLATMVMRTHGASHVIADALIMHAFAVSYPDESSSLIPQKEARRDAWLQSLRTG</sequence>
<protein>
    <recommendedName>
        <fullName evidence="3">Glycosyl transferase family 2</fullName>
    </recommendedName>
</protein>
<gene>
    <name evidence="1" type="ORF">SAMN04489747_2493</name>
</gene>
<dbReference type="Gene3D" id="3.90.550.10">
    <property type="entry name" value="Spore Coat Polysaccharide Biosynthesis Protein SpsA, Chain A"/>
    <property type="match status" value="1"/>
</dbReference>
<accession>A0A1G7A5P7</accession>
<organism evidence="1 2">
    <name type="scientific">Auraticoccus monumenti</name>
    <dbReference type="NCBI Taxonomy" id="675864"/>
    <lineage>
        <taxon>Bacteria</taxon>
        <taxon>Bacillati</taxon>
        <taxon>Actinomycetota</taxon>
        <taxon>Actinomycetes</taxon>
        <taxon>Propionibacteriales</taxon>
        <taxon>Propionibacteriaceae</taxon>
        <taxon>Auraticoccus</taxon>
    </lineage>
</organism>
<dbReference type="SUPFAM" id="SSF53448">
    <property type="entry name" value="Nucleotide-diphospho-sugar transferases"/>
    <property type="match status" value="1"/>
</dbReference>
<evidence type="ECO:0000313" key="1">
    <source>
        <dbReference type="EMBL" id="SDE09375.1"/>
    </source>
</evidence>
<reference evidence="1 2" key="1">
    <citation type="submission" date="2016-10" db="EMBL/GenBank/DDBJ databases">
        <authorList>
            <person name="de Groot N.N."/>
        </authorList>
    </citation>
    <scope>NUCLEOTIDE SEQUENCE [LARGE SCALE GENOMIC DNA]</scope>
    <source>
        <strain evidence="1 2">MON 2.2</strain>
    </source>
</reference>
<keyword evidence="2" id="KW-1185">Reference proteome</keyword>